<dbReference type="AlphaFoldDB" id="A0A0G9MLQ3"/>
<keyword evidence="2" id="KW-1185">Reference proteome</keyword>
<reference evidence="1 2" key="1">
    <citation type="submission" date="2015-04" db="EMBL/GenBank/DDBJ databases">
        <title>The draft genome sequence of Erythrobacr gangjinensis K7-2.</title>
        <authorList>
            <person name="Zhuang L."/>
            <person name="Liu Y."/>
            <person name="Shao Z."/>
        </authorList>
    </citation>
    <scope>NUCLEOTIDE SEQUENCE [LARGE SCALE GENOMIC DNA]</scope>
    <source>
        <strain evidence="1 2">K7-2</strain>
    </source>
</reference>
<sequence>MVAFVKAREDEVAAFHQPERPFAAGIGLAEHMVHPWPGGIDNLARRYRAFAIRAAQGRRPAIGRAFQRGALGARANVRAAFARIHAVEHDKPRILHPAIRIFESLSEAVLQNGRMRFVS</sequence>
<dbReference type="EMBL" id="LBHC01000002">
    <property type="protein sequence ID" value="KLE31641.1"/>
    <property type="molecule type" value="Genomic_DNA"/>
</dbReference>
<evidence type="ECO:0000313" key="2">
    <source>
        <dbReference type="Proteomes" id="UP000053070"/>
    </source>
</evidence>
<name>A0A0G9MLQ3_9SPHN</name>
<gene>
    <name evidence="1" type="ORF">AAW01_08890</name>
</gene>
<organism evidence="1 2">
    <name type="scientific">Aurantiacibacter gangjinensis</name>
    <dbReference type="NCBI Taxonomy" id="502682"/>
    <lineage>
        <taxon>Bacteria</taxon>
        <taxon>Pseudomonadati</taxon>
        <taxon>Pseudomonadota</taxon>
        <taxon>Alphaproteobacteria</taxon>
        <taxon>Sphingomonadales</taxon>
        <taxon>Erythrobacteraceae</taxon>
        <taxon>Aurantiacibacter</taxon>
    </lineage>
</organism>
<comment type="caution">
    <text evidence="1">The sequence shown here is derived from an EMBL/GenBank/DDBJ whole genome shotgun (WGS) entry which is preliminary data.</text>
</comment>
<evidence type="ECO:0000313" key="1">
    <source>
        <dbReference type="EMBL" id="KLE31641.1"/>
    </source>
</evidence>
<protein>
    <submittedName>
        <fullName evidence="1">Uncharacterized protein</fullName>
    </submittedName>
</protein>
<accession>A0A0G9MLQ3</accession>
<dbReference type="Proteomes" id="UP000053070">
    <property type="component" value="Unassembled WGS sequence"/>
</dbReference>
<proteinExistence type="predicted"/>